<dbReference type="STRING" id="418985.A0A1V9XEM3"/>
<dbReference type="GO" id="GO:0005730">
    <property type="term" value="C:nucleolus"/>
    <property type="evidence" value="ECO:0007669"/>
    <property type="project" value="TreeGrafter"/>
</dbReference>
<feature type="region of interest" description="Disordered" evidence="2">
    <location>
        <begin position="64"/>
        <end position="85"/>
    </location>
</feature>
<sequence length="360" mass="41294">MGKAKKISVVKKARHAPLAEQIETEEIVTATGRIKIRHKKDADQSNEYVDPRLTKNILAEARQQQEYLDEEHKPSSSSSFDRRKGSKKLFVQAPTLGSDSEGDDLDGSVEQRHYEAEEFEIDEEAAKQMERFMHAKQEQRRILADIIMEKLTAKNTEIQTQFSDGAHVEDMDPKVVEMYQGVKALLSRYRAGKLPKAFKIIPALQNWEQVLYLTEPDNWTAAAMYQATRLFASNLKERMAQRFYNLVLLPRIRDDIDEFKQLNFHLYQALRKAIFKPAAFFKGIVLPLCECGTCTLREAIIVSSVITKNSVPVLHACACMLKLAEMEYSGANSIFLRVLVDKRYTLPYRVIDALVYHFLV</sequence>
<dbReference type="PANTHER" id="PTHR12821:SF0">
    <property type="entry name" value="BYSTIN"/>
    <property type="match status" value="1"/>
</dbReference>
<dbReference type="GO" id="GO:0030688">
    <property type="term" value="C:preribosome, small subunit precursor"/>
    <property type="evidence" value="ECO:0007669"/>
    <property type="project" value="TreeGrafter"/>
</dbReference>
<dbReference type="FunCoup" id="A0A1V9XEM3">
    <property type="interactions" value="889"/>
</dbReference>
<reference evidence="3 4" key="1">
    <citation type="journal article" date="2017" name="Gigascience">
        <title>Draft genome of the honey bee ectoparasitic mite, Tropilaelaps mercedesae, is shaped by the parasitic life history.</title>
        <authorList>
            <person name="Dong X."/>
            <person name="Armstrong S.D."/>
            <person name="Xia D."/>
            <person name="Makepeace B.L."/>
            <person name="Darby A.C."/>
            <person name="Kadowaki T."/>
        </authorList>
    </citation>
    <scope>NUCLEOTIDE SEQUENCE [LARGE SCALE GENOMIC DNA]</scope>
    <source>
        <strain evidence="3">Wuxi-XJTLU</strain>
    </source>
</reference>
<dbReference type="Proteomes" id="UP000192247">
    <property type="component" value="Unassembled WGS sequence"/>
</dbReference>
<comment type="caution">
    <text evidence="3">The sequence shown here is derived from an EMBL/GenBank/DDBJ whole genome shotgun (WGS) entry which is preliminary data.</text>
</comment>
<dbReference type="GO" id="GO:0005737">
    <property type="term" value="C:cytoplasm"/>
    <property type="evidence" value="ECO:0007669"/>
    <property type="project" value="TreeGrafter"/>
</dbReference>
<evidence type="ECO:0000313" key="3">
    <source>
        <dbReference type="EMBL" id="OQR71861.1"/>
    </source>
</evidence>
<dbReference type="GO" id="GO:0006364">
    <property type="term" value="P:rRNA processing"/>
    <property type="evidence" value="ECO:0007669"/>
    <property type="project" value="TreeGrafter"/>
</dbReference>
<dbReference type="PANTHER" id="PTHR12821">
    <property type="entry name" value="BYSTIN"/>
    <property type="match status" value="1"/>
</dbReference>
<dbReference type="InterPro" id="IPR007955">
    <property type="entry name" value="Bystin"/>
</dbReference>
<dbReference type="AlphaFoldDB" id="A0A1V9XEM3"/>
<dbReference type="EMBL" id="MNPL01013325">
    <property type="protein sequence ID" value="OQR71861.1"/>
    <property type="molecule type" value="Genomic_DNA"/>
</dbReference>
<accession>A0A1V9XEM3</accession>
<dbReference type="Pfam" id="PF05291">
    <property type="entry name" value="Bystin"/>
    <property type="match status" value="1"/>
</dbReference>
<proteinExistence type="inferred from homology"/>
<protein>
    <submittedName>
        <fullName evidence="3">Bystin-like</fullName>
    </submittedName>
</protein>
<dbReference type="GO" id="GO:0030515">
    <property type="term" value="F:snoRNA binding"/>
    <property type="evidence" value="ECO:0007669"/>
    <property type="project" value="TreeGrafter"/>
</dbReference>
<organism evidence="3 4">
    <name type="scientific">Tropilaelaps mercedesae</name>
    <dbReference type="NCBI Taxonomy" id="418985"/>
    <lineage>
        <taxon>Eukaryota</taxon>
        <taxon>Metazoa</taxon>
        <taxon>Ecdysozoa</taxon>
        <taxon>Arthropoda</taxon>
        <taxon>Chelicerata</taxon>
        <taxon>Arachnida</taxon>
        <taxon>Acari</taxon>
        <taxon>Parasitiformes</taxon>
        <taxon>Mesostigmata</taxon>
        <taxon>Gamasina</taxon>
        <taxon>Dermanyssoidea</taxon>
        <taxon>Laelapidae</taxon>
        <taxon>Tropilaelaps</taxon>
    </lineage>
</organism>
<evidence type="ECO:0000256" key="1">
    <source>
        <dbReference type="ARBA" id="ARBA00007114"/>
    </source>
</evidence>
<evidence type="ECO:0000256" key="2">
    <source>
        <dbReference type="SAM" id="MobiDB-lite"/>
    </source>
</evidence>
<gene>
    <name evidence="3" type="ORF">BIW11_03891</name>
</gene>
<keyword evidence="4" id="KW-1185">Reference proteome</keyword>
<name>A0A1V9XEM3_9ACAR</name>
<dbReference type="InParanoid" id="A0A1V9XEM3"/>
<evidence type="ECO:0000313" key="4">
    <source>
        <dbReference type="Proteomes" id="UP000192247"/>
    </source>
</evidence>
<dbReference type="OrthoDB" id="2192561at2759"/>
<comment type="similarity">
    <text evidence="1">Belongs to the bystin family.</text>
</comment>